<dbReference type="OrthoDB" id="7630804at2"/>
<feature type="compositionally biased region" description="Pro residues" evidence="11">
    <location>
        <begin position="64"/>
        <end position="75"/>
    </location>
</feature>
<keyword evidence="10" id="KW-0735">Signal-anchor</keyword>
<evidence type="ECO:0000256" key="7">
    <source>
        <dbReference type="ARBA" id="ARBA00022927"/>
    </source>
</evidence>
<dbReference type="GO" id="GO:0055085">
    <property type="term" value="P:transmembrane transport"/>
    <property type="evidence" value="ECO:0007669"/>
    <property type="project" value="InterPro"/>
</dbReference>
<dbReference type="InterPro" id="IPR006260">
    <property type="entry name" value="TonB/TolA_C"/>
</dbReference>
<evidence type="ECO:0000259" key="12">
    <source>
        <dbReference type="PROSITE" id="PS52015"/>
    </source>
</evidence>
<feature type="compositionally biased region" description="Basic and acidic residues" evidence="11">
    <location>
        <begin position="51"/>
        <end position="63"/>
    </location>
</feature>
<evidence type="ECO:0000256" key="9">
    <source>
        <dbReference type="ARBA" id="ARBA00023136"/>
    </source>
</evidence>
<comment type="function">
    <text evidence="10">Interacts with outer membrane receptor proteins that carry out high-affinity binding and energy dependent uptake into the periplasmic space of specific substrates. It could act to transduce energy from the cytoplasmic membrane to specific energy-requiring processes in the outer membrane, resulting in the release into the periplasm of ligands bound by these outer membrane proteins.</text>
</comment>
<dbReference type="GO" id="GO:0015891">
    <property type="term" value="P:siderophore transport"/>
    <property type="evidence" value="ECO:0007669"/>
    <property type="project" value="InterPro"/>
</dbReference>
<dbReference type="STRING" id="414684.RC1_0803"/>
<dbReference type="PRINTS" id="PR01374">
    <property type="entry name" value="TONBPROTEIN"/>
</dbReference>
<dbReference type="PANTHER" id="PTHR33446">
    <property type="entry name" value="PROTEIN TONB-RELATED"/>
    <property type="match status" value="1"/>
</dbReference>
<keyword evidence="4 10" id="KW-1003">Cell membrane</keyword>
<dbReference type="Pfam" id="PF03544">
    <property type="entry name" value="TonB_C"/>
    <property type="match status" value="1"/>
</dbReference>
<dbReference type="HOGENOM" id="CLU_108529_1_0_5"/>
<name>B6IRZ8_RHOCS</name>
<evidence type="ECO:0000313" key="14">
    <source>
        <dbReference type="Proteomes" id="UP000001591"/>
    </source>
</evidence>
<evidence type="ECO:0000256" key="5">
    <source>
        <dbReference type="ARBA" id="ARBA00022519"/>
    </source>
</evidence>
<dbReference type="PANTHER" id="PTHR33446:SF14">
    <property type="entry name" value="PROTEIN TONB"/>
    <property type="match status" value="1"/>
</dbReference>
<keyword evidence="8" id="KW-1133">Transmembrane helix</keyword>
<reference evidence="13 14" key="1">
    <citation type="journal article" date="2010" name="BMC Genomics">
        <title>Metabolic flexibility revealed in the genome of the cyst-forming alpha-1 proteobacterium Rhodospirillum centenum.</title>
        <authorList>
            <person name="Lu Y.K."/>
            <person name="Marden J."/>
            <person name="Han M."/>
            <person name="Swingley W.D."/>
            <person name="Mastrian S.D."/>
            <person name="Chowdhury S.R."/>
            <person name="Hao J."/>
            <person name="Helmy T."/>
            <person name="Kim S."/>
            <person name="Kurdoglu A.A."/>
            <person name="Matthies H.J."/>
            <person name="Rollo D."/>
            <person name="Stothard P."/>
            <person name="Blankenship R.E."/>
            <person name="Bauer C.E."/>
            <person name="Touchman J.W."/>
        </authorList>
    </citation>
    <scope>NUCLEOTIDE SEQUENCE [LARGE SCALE GENOMIC DNA]</scope>
    <source>
        <strain evidence="14">ATCC 51521 / SW</strain>
    </source>
</reference>
<sequence>MIARYATALLAAILVTLALFWLMQYLIIGQTAKLDESARVKLIDFVRLQRDTQTETKDRKPPDRPPPPETPPEPPKMTADPTAAPSGNAVNIDPGALNTGLDIAGPGAMAVADAEAIPLFRMAPQYPERAASRGIEGYVVMEFTINETGGVDNIKVVEANPPGYFERAAVKAMEKWKYKPKIVDGKPVKRHGVQNKLTFELQK</sequence>
<comment type="subcellular location">
    <subcellularLocation>
        <location evidence="1 10">Cell inner membrane</location>
        <topology evidence="1 10">Single-pass membrane protein</topology>
        <orientation evidence="1 10">Periplasmic side</orientation>
    </subcellularLocation>
</comment>
<dbReference type="PROSITE" id="PS52015">
    <property type="entry name" value="TONB_CTD"/>
    <property type="match status" value="1"/>
</dbReference>
<dbReference type="AlphaFoldDB" id="B6IRZ8"/>
<dbReference type="InterPro" id="IPR051045">
    <property type="entry name" value="TonB-dependent_transducer"/>
</dbReference>
<keyword evidence="3 10" id="KW-0813">Transport</keyword>
<evidence type="ECO:0000256" key="2">
    <source>
        <dbReference type="ARBA" id="ARBA00006555"/>
    </source>
</evidence>
<evidence type="ECO:0000313" key="13">
    <source>
        <dbReference type="EMBL" id="ACI98234.1"/>
    </source>
</evidence>
<keyword evidence="5 10" id="KW-0997">Cell inner membrane</keyword>
<protein>
    <recommendedName>
        <fullName evidence="10">Protein TonB</fullName>
    </recommendedName>
</protein>
<dbReference type="Proteomes" id="UP000001591">
    <property type="component" value="Chromosome"/>
</dbReference>
<dbReference type="KEGG" id="rce:RC1_0803"/>
<keyword evidence="14" id="KW-1185">Reference proteome</keyword>
<dbReference type="GO" id="GO:0005886">
    <property type="term" value="C:plasma membrane"/>
    <property type="evidence" value="ECO:0007669"/>
    <property type="project" value="UniProtKB-SubCell"/>
</dbReference>
<evidence type="ECO:0000256" key="4">
    <source>
        <dbReference type="ARBA" id="ARBA00022475"/>
    </source>
</evidence>
<dbReference type="RefSeq" id="WP_012566024.1">
    <property type="nucleotide sequence ID" value="NC_011420.2"/>
</dbReference>
<dbReference type="InterPro" id="IPR037682">
    <property type="entry name" value="TonB_C"/>
</dbReference>
<dbReference type="Gene3D" id="3.30.1150.10">
    <property type="match status" value="1"/>
</dbReference>
<evidence type="ECO:0000256" key="3">
    <source>
        <dbReference type="ARBA" id="ARBA00022448"/>
    </source>
</evidence>
<evidence type="ECO:0000256" key="10">
    <source>
        <dbReference type="RuleBase" id="RU362123"/>
    </source>
</evidence>
<dbReference type="FunFam" id="3.30.1150.10:FF:000006">
    <property type="entry name" value="Protein TonB"/>
    <property type="match status" value="1"/>
</dbReference>
<keyword evidence="9" id="KW-0472">Membrane</keyword>
<evidence type="ECO:0000256" key="8">
    <source>
        <dbReference type="ARBA" id="ARBA00022989"/>
    </source>
</evidence>
<dbReference type="eggNOG" id="COG0810">
    <property type="taxonomic scope" value="Bacteria"/>
</dbReference>
<proteinExistence type="inferred from homology"/>
<keyword evidence="7 10" id="KW-0653">Protein transport</keyword>
<dbReference type="GO" id="GO:0030288">
    <property type="term" value="C:outer membrane-bounded periplasmic space"/>
    <property type="evidence" value="ECO:0007669"/>
    <property type="project" value="InterPro"/>
</dbReference>
<dbReference type="NCBIfam" id="TIGR01352">
    <property type="entry name" value="tonB_Cterm"/>
    <property type="match status" value="1"/>
</dbReference>
<feature type="domain" description="TonB C-terminal" evidence="12">
    <location>
        <begin position="111"/>
        <end position="203"/>
    </location>
</feature>
<dbReference type="GO" id="GO:0031992">
    <property type="term" value="F:energy transducer activity"/>
    <property type="evidence" value="ECO:0007669"/>
    <property type="project" value="InterPro"/>
</dbReference>
<evidence type="ECO:0000256" key="11">
    <source>
        <dbReference type="SAM" id="MobiDB-lite"/>
    </source>
</evidence>
<gene>
    <name evidence="13" type="primary">tonB</name>
    <name evidence="13" type="ordered locus">RC1_0803</name>
</gene>
<evidence type="ECO:0000256" key="1">
    <source>
        <dbReference type="ARBA" id="ARBA00004383"/>
    </source>
</evidence>
<dbReference type="InterPro" id="IPR003538">
    <property type="entry name" value="TonB"/>
</dbReference>
<dbReference type="GO" id="GO:0015031">
    <property type="term" value="P:protein transport"/>
    <property type="evidence" value="ECO:0007669"/>
    <property type="project" value="UniProtKB-UniRule"/>
</dbReference>
<keyword evidence="6" id="KW-0812">Transmembrane</keyword>
<dbReference type="EMBL" id="CP000613">
    <property type="protein sequence ID" value="ACI98234.1"/>
    <property type="molecule type" value="Genomic_DNA"/>
</dbReference>
<organism evidence="13 14">
    <name type="scientific">Rhodospirillum centenum (strain ATCC 51521 / SW)</name>
    <dbReference type="NCBI Taxonomy" id="414684"/>
    <lineage>
        <taxon>Bacteria</taxon>
        <taxon>Pseudomonadati</taxon>
        <taxon>Pseudomonadota</taxon>
        <taxon>Alphaproteobacteria</taxon>
        <taxon>Rhodospirillales</taxon>
        <taxon>Rhodospirillaceae</taxon>
        <taxon>Rhodospirillum</taxon>
    </lineage>
</organism>
<evidence type="ECO:0000256" key="6">
    <source>
        <dbReference type="ARBA" id="ARBA00022692"/>
    </source>
</evidence>
<dbReference type="SUPFAM" id="SSF74653">
    <property type="entry name" value="TolA/TonB C-terminal domain"/>
    <property type="match status" value="1"/>
</dbReference>
<comment type="similarity">
    <text evidence="2 10">Belongs to the TonB family.</text>
</comment>
<feature type="region of interest" description="Disordered" evidence="11">
    <location>
        <begin position="51"/>
        <end position="91"/>
    </location>
</feature>
<accession>B6IRZ8</accession>